<feature type="domain" description="BPL/LPL catalytic" evidence="1">
    <location>
        <begin position="30"/>
        <end position="229"/>
    </location>
</feature>
<accession>A0A7V4DDM0</accession>
<dbReference type="GO" id="GO:0016874">
    <property type="term" value="F:ligase activity"/>
    <property type="evidence" value="ECO:0007669"/>
    <property type="project" value="UniProtKB-KW"/>
</dbReference>
<gene>
    <name evidence="2" type="ORF">ENV30_00550</name>
</gene>
<name>A0A7V4DDM0_9BACT</name>
<dbReference type="PANTHER" id="PTHR43679">
    <property type="entry name" value="OCTANOYLTRANSFERASE LIPM-RELATED"/>
    <property type="match status" value="1"/>
</dbReference>
<dbReference type="AlphaFoldDB" id="A0A7V4DDM0"/>
<evidence type="ECO:0000313" key="2">
    <source>
        <dbReference type="EMBL" id="HGI29802.1"/>
    </source>
</evidence>
<comment type="caution">
    <text evidence="2">The sequence shown here is derived from an EMBL/GenBank/DDBJ whole genome shotgun (WGS) entry which is preliminary data.</text>
</comment>
<dbReference type="PROSITE" id="PS51733">
    <property type="entry name" value="BPL_LPL_CATALYTIC"/>
    <property type="match status" value="1"/>
</dbReference>
<organism evidence="2">
    <name type="scientific">Candidatus Caldatribacterium californiense</name>
    <dbReference type="NCBI Taxonomy" id="1454726"/>
    <lineage>
        <taxon>Bacteria</taxon>
        <taxon>Pseudomonadati</taxon>
        <taxon>Atribacterota</taxon>
        <taxon>Atribacteria</taxon>
        <taxon>Atribacterales</taxon>
        <taxon>Candidatus Caldatribacteriaceae</taxon>
        <taxon>Candidatus Caldatribacterium</taxon>
    </lineage>
</organism>
<reference evidence="2" key="1">
    <citation type="journal article" date="2020" name="mSystems">
        <title>Genome- and Community-Level Interaction Insights into Carbon Utilization and Element Cycling Functions of Hydrothermarchaeota in Hydrothermal Sediment.</title>
        <authorList>
            <person name="Zhou Z."/>
            <person name="Liu Y."/>
            <person name="Xu W."/>
            <person name="Pan J."/>
            <person name="Luo Z.H."/>
            <person name="Li M."/>
        </authorList>
    </citation>
    <scope>NUCLEOTIDE SEQUENCE [LARGE SCALE GENOMIC DNA]</scope>
    <source>
        <strain evidence="2">SpSt-747</strain>
    </source>
</reference>
<dbReference type="InterPro" id="IPR004143">
    <property type="entry name" value="BPL_LPL_catalytic"/>
</dbReference>
<dbReference type="Pfam" id="PF21948">
    <property type="entry name" value="LplA-B_cat"/>
    <property type="match status" value="1"/>
</dbReference>
<evidence type="ECO:0000259" key="1">
    <source>
        <dbReference type="PROSITE" id="PS51733"/>
    </source>
</evidence>
<dbReference type="SUPFAM" id="SSF55681">
    <property type="entry name" value="Class II aaRS and biotin synthetases"/>
    <property type="match status" value="1"/>
</dbReference>
<protein>
    <submittedName>
        <fullName evidence="2">Lipoate--protein ligase family protein</fullName>
    </submittedName>
</protein>
<dbReference type="InterPro" id="IPR050664">
    <property type="entry name" value="Octanoyltrans_LipM/LipL"/>
</dbReference>
<dbReference type="PANTHER" id="PTHR43679:SF2">
    <property type="entry name" value="OCTANOYL-[GCVH]:PROTEIN N-OCTANOYLTRANSFERASE"/>
    <property type="match status" value="1"/>
</dbReference>
<keyword evidence="2" id="KW-0436">Ligase</keyword>
<sequence>MRFQGILRVLQDPPLSGHENMARDAALLEVAEVPTLRFFLWERPTLSLGRHQGVEDLDISCIEAMGLAVVRRPTGGRAILHEDEVTFSFFLPRGERGYSHRFLYELVRRVLIASFEDADIHPDEVFSSQPFLASPACFALSLPHEITVSGKKVAGVAQARGQRGNLFEGSIPLTLDRWRFARCFREKEKVYAELLEGALGLCEIRGDLSRESLVARMVGRFGELFEGVSWGSWNEREFERAEELFREYAFSPIAGEEKIGAPQEGGLAKNRGSG</sequence>
<dbReference type="Gene3D" id="3.30.930.10">
    <property type="entry name" value="Bira Bifunctional Protein, Domain 2"/>
    <property type="match status" value="1"/>
</dbReference>
<dbReference type="EMBL" id="DTFV01000008">
    <property type="protein sequence ID" value="HGI29802.1"/>
    <property type="molecule type" value="Genomic_DNA"/>
</dbReference>
<proteinExistence type="predicted"/>
<dbReference type="InterPro" id="IPR045864">
    <property type="entry name" value="aa-tRNA-synth_II/BPL/LPL"/>
</dbReference>